<organism evidence="1 2">
    <name type="scientific">Actinokineospora alba</name>
    <dbReference type="NCBI Taxonomy" id="504798"/>
    <lineage>
        <taxon>Bacteria</taxon>
        <taxon>Bacillati</taxon>
        <taxon>Actinomycetota</taxon>
        <taxon>Actinomycetes</taxon>
        <taxon>Pseudonocardiales</taxon>
        <taxon>Pseudonocardiaceae</taxon>
        <taxon>Actinokineospora</taxon>
    </lineage>
</organism>
<accession>A0A1H0GBM1</accession>
<evidence type="ECO:0000313" key="2">
    <source>
        <dbReference type="Proteomes" id="UP000199651"/>
    </source>
</evidence>
<dbReference type="EMBL" id="FNJB01000001">
    <property type="protein sequence ID" value="SDO04270.1"/>
    <property type="molecule type" value="Genomic_DNA"/>
</dbReference>
<keyword evidence="2" id="KW-1185">Reference proteome</keyword>
<dbReference type="AlphaFoldDB" id="A0A1H0GBM1"/>
<sequence length="43" mass="4727">MISDDDVLALLDRWRVEIDSEPAPSLIMLEVACVLFLAGRVPG</sequence>
<dbReference type="RefSeq" id="WP_267463817.1">
    <property type="nucleotide sequence ID" value="NZ_FNDV01000003.1"/>
</dbReference>
<reference evidence="2" key="1">
    <citation type="submission" date="2016-10" db="EMBL/GenBank/DDBJ databases">
        <authorList>
            <person name="Varghese N."/>
            <person name="Submissions S."/>
        </authorList>
    </citation>
    <scope>NUCLEOTIDE SEQUENCE [LARGE SCALE GENOMIC DNA]</scope>
    <source>
        <strain evidence="2">IBRC-M 10655</strain>
    </source>
</reference>
<protein>
    <submittedName>
        <fullName evidence="1">Uncharacterized protein</fullName>
    </submittedName>
</protein>
<gene>
    <name evidence="1" type="ORF">SAMN05192558_101736</name>
</gene>
<proteinExistence type="predicted"/>
<name>A0A1H0GBM1_9PSEU</name>
<evidence type="ECO:0000313" key="1">
    <source>
        <dbReference type="EMBL" id="SDO04270.1"/>
    </source>
</evidence>
<dbReference type="Proteomes" id="UP000199651">
    <property type="component" value="Unassembled WGS sequence"/>
</dbReference>